<reference evidence="1" key="1">
    <citation type="submission" date="2021-01" db="EMBL/GenBank/DDBJ databases">
        <authorList>
            <consortium name="Genoscope - CEA"/>
            <person name="William W."/>
        </authorList>
    </citation>
    <scope>NUCLEOTIDE SEQUENCE</scope>
</reference>
<organism evidence="1 2">
    <name type="scientific">Paramecium primaurelia</name>
    <dbReference type="NCBI Taxonomy" id="5886"/>
    <lineage>
        <taxon>Eukaryota</taxon>
        <taxon>Sar</taxon>
        <taxon>Alveolata</taxon>
        <taxon>Ciliophora</taxon>
        <taxon>Intramacronucleata</taxon>
        <taxon>Oligohymenophorea</taxon>
        <taxon>Peniculida</taxon>
        <taxon>Parameciidae</taxon>
        <taxon>Paramecium</taxon>
    </lineage>
</organism>
<gene>
    <name evidence="1" type="ORF">PPRIM_AZ9-3.1.T0640095</name>
</gene>
<dbReference type="Proteomes" id="UP000688137">
    <property type="component" value="Unassembled WGS sequence"/>
</dbReference>
<accession>A0A8S1MK27</accession>
<dbReference type="EMBL" id="CAJJDM010000066">
    <property type="protein sequence ID" value="CAD8080668.1"/>
    <property type="molecule type" value="Genomic_DNA"/>
</dbReference>
<protein>
    <submittedName>
        <fullName evidence="1">Uncharacterized protein</fullName>
    </submittedName>
</protein>
<comment type="caution">
    <text evidence="1">The sequence shown here is derived from an EMBL/GenBank/DDBJ whole genome shotgun (WGS) entry which is preliminary data.</text>
</comment>
<evidence type="ECO:0000313" key="1">
    <source>
        <dbReference type="EMBL" id="CAD8080668.1"/>
    </source>
</evidence>
<name>A0A8S1MK27_PARPR</name>
<proteinExistence type="predicted"/>
<keyword evidence="2" id="KW-1185">Reference proteome</keyword>
<dbReference type="AlphaFoldDB" id="A0A8S1MK27"/>
<evidence type="ECO:0000313" key="2">
    <source>
        <dbReference type="Proteomes" id="UP000688137"/>
    </source>
</evidence>
<sequence>MMVTFGSRTSDQRALNDTWGLRRHRDGRWDWARGPSKNQNEIPVQRYQHATLFLGTLMFLIGGRYSSI</sequence>